<evidence type="ECO:0000256" key="6">
    <source>
        <dbReference type="ARBA" id="ARBA00023015"/>
    </source>
</evidence>
<keyword evidence="2" id="KW-0479">Metal-binding</keyword>
<dbReference type="PANTHER" id="PTHR14196">
    <property type="entry name" value="ODD-SKIPPED - RELATED"/>
    <property type="match status" value="1"/>
</dbReference>
<feature type="domain" description="C2H2-type" evidence="11">
    <location>
        <begin position="133"/>
        <end position="160"/>
    </location>
</feature>
<evidence type="ECO:0000256" key="4">
    <source>
        <dbReference type="ARBA" id="ARBA00022771"/>
    </source>
</evidence>
<dbReference type="GO" id="GO:0000981">
    <property type="term" value="F:DNA-binding transcription factor activity, RNA polymerase II-specific"/>
    <property type="evidence" value="ECO:0007669"/>
    <property type="project" value="TreeGrafter"/>
</dbReference>
<dbReference type="OMA" id="CQARIMM"/>
<keyword evidence="3" id="KW-0677">Repeat</keyword>
<evidence type="ECO:0000256" key="7">
    <source>
        <dbReference type="ARBA" id="ARBA00023163"/>
    </source>
</evidence>
<dbReference type="Pfam" id="PF00096">
    <property type="entry name" value="zf-C2H2"/>
    <property type="match status" value="1"/>
</dbReference>
<keyword evidence="4 9" id="KW-0863">Zinc-finger</keyword>
<dbReference type="GeneID" id="125178599"/>
<feature type="compositionally biased region" description="Basic and acidic residues" evidence="10">
    <location>
        <begin position="246"/>
        <end position="273"/>
    </location>
</feature>
<feature type="region of interest" description="Disordered" evidence="10">
    <location>
        <begin position="182"/>
        <end position="305"/>
    </location>
</feature>
<keyword evidence="12" id="KW-1185">Reference proteome</keyword>
<feature type="region of interest" description="Disordered" evidence="10">
    <location>
        <begin position="40"/>
        <end position="60"/>
    </location>
</feature>
<proteinExistence type="predicted"/>
<dbReference type="InterPro" id="IPR013087">
    <property type="entry name" value="Znf_C2H2_type"/>
</dbReference>
<keyword evidence="5" id="KW-0862">Zinc</keyword>
<dbReference type="Gene3D" id="3.30.160.60">
    <property type="entry name" value="Classic Zinc Finger"/>
    <property type="match status" value="3"/>
</dbReference>
<keyword evidence="8" id="KW-0539">Nucleus</keyword>
<dbReference type="SMART" id="SM00355">
    <property type="entry name" value="ZnF_C2H2"/>
    <property type="match status" value="3"/>
</dbReference>
<name>A0A979FPV4_HYAAZ</name>
<evidence type="ECO:0000313" key="12">
    <source>
        <dbReference type="Proteomes" id="UP000694843"/>
    </source>
</evidence>
<gene>
    <name evidence="13" type="primary">LOC125178599</name>
</gene>
<dbReference type="InterPro" id="IPR050717">
    <property type="entry name" value="C2H2-ZF_Transcription_Reg"/>
</dbReference>
<evidence type="ECO:0000256" key="5">
    <source>
        <dbReference type="ARBA" id="ARBA00022833"/>
    </source>
</evidence>
<keyword evidence="6" id="KW-0805">Transcription regulation</keyword>
<evidence type="ECO:0000313" key="13">
    <source>
        <dbReference type="RefSeq" id="XP_047738727.1"/>
    </source>
</evidence>
<dbReference type="Pfam" id="PF13912">
    <property type="entry name" value="zf-C2H2_6"/>
    <property type="match status" value="1"/>
</dbReference>
<evidence type="ECO:0000256" key="3">
    <source>
        <dbReference type="ARBA" id="ARBA00022737"/>
    </source>
</evidence>
<dbReference type="SUPFAM" id="SSF57667">
    <property type="entry name" value="beta-beta-alpha zinc fingers"/>
    <property type="match status" value="2"/>
</dbReference>
<evidence type="ECO:0000256" key="8">
    <source>
        <dbReference type="ARBA" id="ARBA00023242"/>
    </source>
</evidence>
<feature type="domain" description="C2H2-type" evidence="11">
    <location>
        <begin position="161"/>
        <end position="188"/>
    </location>
</feature>
<sequence>MNNFSAAEMSLPVPSFQFFGRVPLFPPPIPIEFLRSRTSSVDGTQPRLPGPIPSSSQSSRVRFHNTPYARGSLSFLSEINHMIQSQALFPVSQDSQSNRVHKKRHFCRFCGREFSKSYNLVIHIRTHTDERPFPCSECGKAFKRLDHLRDHKYTHMKNKPFTCSICGKGFCQARIMMMHQSQHSDASEIPKSSADATLESRKIPSPPPCVSSTSSSGSSETEAQDGNDNLNDECDKTKSPSPHPNDIYKKPQIKEENKTKVDGKNSLTGERKFKIVLPPPTPAPLQVARTSRPPTRGFSIADILS</sequence>
<organism evidence="12 13">
    <name type="scientific">Hyalella azteca</name>
    <name type="common">Amphipod</name>
    <dbReference type="NCBI Taxonomy" id="294128"/>
    <lineage>
        <taxon>Eukaryota</taxon>
        <taxon>Metazoa</taxon>
        <taxon>Ecdysozoa</taxon>
        <taxon>Arthropoda</taxon>
        <taxon>Crustacea</taxon>
        <taxon>Multicrustacea</taxon>
        <taxon>Malacostraca</taxon>
        <taxon>Eumalacostraca</taxon>
        <taxon>Peracarida</taxon>
        <taxon>Amphipoda</taxon>
        <taxon>Senticaudata</taxon>
        <taxon>Talitrida</taxon>
        <taxon>Talitroidea</taxon>
        <taxon>Hyalellidae</taxon>
        <taxon>Hyalella</taxon>
    </lineage>
</organism>
<dbReference type="KEGG" id="hazt:125178599"/>
<dbReference type="FunFam" id="3.30.160.60:FF:000090">
    <property type="entry name" value="Odd-skipped-related transciption factor 2"/>
    <property type="match status" value="1"/>
</dbReference>
<comment type="subcellular location">
    <subcellularLocation>
        <location evidence="1">Nucleus</location>
    </subcellularLocation>
</comment>
<dbReference type="RefSeq" id="XP_047738727.1">
    <property type="nucleotide sequence ID" value="XM_047882771.1"/>
</dbReference>
<dbReference type="FunFam" id="3.30.160.60:FF:000100">
    <property type="entry name" value="Zinc finger 45-like"/>
    <property type="match status" value="1"/>
</dbReference>
<dbReference type="AlphaFoldDB" id="A0A979FPV4"/>
<dbReference type="Proteomes" id="UP000694843">
    <property type="component" value="Unplaced"/>
</dbReference>
<accession>A0A979FPV4</accession>
<protein>
    <submittedName>
        <fullName evidence="13">Zinc finger protein SNAI1-like</fullName>
    </submittedName>
</protein>
<evidence type="ECO:0000256" key="10">
    <source>
        <dbReference type="SAM" id="MobiDB-lite"/>
    </source>
</evidence>
<keyword evidence="7" id="KW-0804">Transcription</keyword>
<dbReference type="OrthoDB" id="5977959at2759"/>
<evidence type="ECO:0000256" key="1">
    <source>
        <dbReference type="ARBA" id="ARBA00004123"/>
    </source>
</evidence>
<dbReference type="PROSITE" id="PS00028">
    <property type="entry name" value="ZINC_FINGER_C2H2_1"/>
    <property type="match status" value="3"/>
</dbReference>
<feature type="compositionally biased region" description="Polar residues" evidence="10">
    <location>
        <begin position="220"/>
        <end position="229"/>
    </location>
</feature>
<dbReference type="InterPro" id="IPR036236">
    <property type="entry name" value="Znf_C2H2_sf"/>
</dbReference>
<dbReference type="GO" id="GO:0000977">
    <property type="term" value="F:RNA polymerase II transcription regulatory region sequence-specific DNA binding"/>
    <property type="evidence" value="ECO:0007669"/>
    <property type="project" value="TreeGrafter"/>
</dbReference>
<dbReference type="GO" id="GO:0005634">
    <property type="term" value="C:nucleus"/>
    <property type="evidence" value="ECO:0007669"/>
    <property type="project" value="UniProtKB-SubCell"/>
</dbReference>
<dbReference type="PANTHER" id="PTHR14196:SF0">
    <property type="entry name" value="PROTEIN BOWEL"/>
    <property type="match status" value="1"/>
</dbReference>
<dbReference type="GO" id="GO:0008270">
    <property type="term" value="F:zinc ion binding"/>
    <property type="evidence" value="ECO:0007669"/>
    <property type="project" value="UniProtKB-KW"/>
</dbReference>
<evidence type="ECO:0000256" key="2">
    <source>
        <dbReference type="ARBA" id="ARBA00022723"/>
    </source>
</evidence>
<reference evidence="13" key="1">
    <citation type="submission" date="2025-08" db="UniProtKB">
        <authorList>
            <consortium name="RefSeq"/>
        </authorList>
    </citation>
    <scope>IDENTIFICATION</scope>
    <source>
        <tissue evidence="13">Whole organism</tissue>
    </source>
</reference>
<feature type="compositionally biased region" description="Low complexity" evidence="10">
    <location>
        <begin position="210"/>
        <end position="219"/>
    </location>
</feature>
<dbReference type="PROSITE" id="PS50157">
    <property type="entry name" value="ZINC_FINGER_C2H2_2"/>
    <property type="match status" value="3"/>
</dbReference>
<feature type="domain" description="C2H2-type" evidence="11">
    <location>
        <begin position="105"/>
        <end position="132"/>
    </location>
</feature>
<evidence type="ECO:0000259" key="11">
    <source>
        <dbReference type="PROSITE" id="PS50157"/>
    </source>
</evidence>
<evidence type="ECO:0000256" key="9">
    <source>
        <dbReference type="PROSITE-ProRule" id="PRU00042"/>
    </source>
</evidence>